<reference evidence="3" key="1">
    <citation type="journal article" date="2012" name="Nat. Biotechnol.">
        <title>Reference genome sequence of the model plant Setaria.</title>
        <authorList>
            <person name="Bennetzen J.L."/>
            <person name="Schmutz J."/>
            <person name="Wang H."/>
            <person name="Percifield R."/>
            <person name="Hawkins J."/>
            <person name="Pontaroli A.C."/>
            <person name="Estep M."/>
            <person name="Feng L."/>
            <person name="Vaughn J.N."/>
            <person name="Grimwood J."/>
            <person name="Jenkins J."/>
            <person name="Barry K."/>
            <person name="Lindquist E."/>
            <person name="Hellsten U."/>
            <person name="Deshpande S."/>
            <person name="Wang X."/>
            <person name="Wu X."/>
            <person name="Mitros T."/>
            <person name="Triplett J."/>
            <person name="Yang X."/>
            <person name="Ye C.Y."/>
            <person name="Mauro-Herrera M."/>
            <person name="Wang L."/>
            <person name="Li P."/>
            <person name="Sharma M."/>
            <person name="Sharma R."/>
            <person name="Ronald P.C."/>
            <person name="Panaud O."/>
            <person name="Kellogg E.A."/>
            <person name="Brutnell T.P."/>
            <person name="Doust A.N."/>
            <person name="Tuskan G.A."/>
            <person name="Rokhsar D."/>
            <person name="Devos K.M."/>
        </authorList>
    </citation>
    <scope>NUCLEOTIDE SEQUENCE [LARGE SCALE GENOMIC DNA]</scope>
    <source>
        <strain evidence="3">cv. Yugu1</strain>
    </source>
</reference>
<feature type="region of interest" description="Disordered" evidence="1">
    <location>
        <begin position="171"/>
        <end position="193"/>
    </location>
</feature>
<dbReference type="AlphaFoldDB" id="K3YN44"/>
<dbReference type="EnsemblPlants" id="KQL02886">
    <property type="protein sequence ID" value="KQL02886"/>
    <property type="gene ID" value="SETIT_015680mg"/>
</dbReference>
<keyword evidence="3" id="KW-1185">Reference proteome</keyword>
<evidence type="ECO:0000256" key="1">
    <source>
        <dbReference type="SAM" id="MobiDB-lite"/>
    </source>
</evidence>
<organism evidence="2 3">
    <name type="scientific">Setaria italica</name>
    <name type="common">Foxtail millet</name>
    <name type="synonym">Panicum italicum</name>
    <dbReference type="NCBI Taxonomy" id="4555"/>
    <lineage>
        <taxon>Eukaryota</taxon>
        <taxon>Viridiplantae</taxon>
        <taxon>Streptophyta</taxon>
        <taxon>Embryophyta</taxon>
        <taxon>Tracheophyta</taxon>
        <taxon>Spermatophyta</taxon>
        <taxon>Magnoliopsida</taxon>
        <taxon>Liliopsida</taxon>
        <taxon>Poales</taxon>
        <taxon>Poaceae</taxon>
        <taxon>PACMAD clade</taxon>
        <taxon>Panicoideae</taxon>
        <taxon>Panicodae</taxon>
        <taxon>Paniceae</taxon>
        <taxon>Cenchrinae</taxon>
        <taxon>Setaria</taxon>
    </lineage>
</organism>
<protein>
    <submittedName>
        <fullName evidence="2">Uncharacterized protein</fullName>
    </submittedName>
</protein>
<dbReference type="InterPro" id="IPR004320">
    <property type="entry name" value="BPS1_pln"/>
</dbReference>
<reference evidence="2" key="2">
    <citation type="submission" date="2018-08" db="UniProtKB">
        <authorList>
            <consortium name="EnsemblPlants"/>
        </authorList>
    </citation>
    <scope>IDENTIFICATION</scope>
    <source>
        <strain evidence="2">Yugu1</strain>
    </source>
</reference>
<dbReference type="Gramene" id="KQL02886">
    <property type="protein sequence ID" value="KQL02886"/>
    <property type="gene ID" value="SETIT_015680mg"/>
</dbReference>
<dbReference type="OMA" id="CEDAENT"/>
<sequence>MSICPSETLKHPGINYFESQACTGPDHTDIIPYVIPNDSCMLVRAQRRGSFAVAGHGDATYPQQLSRLRQHVLVASCSSPAAMAGALEGVARVYEHAEALARSARADQVDGELEASVALLDACAAARDALGAMRACALDAEAALRRRDGAAADRAARACARLAQRACADARRQRRRAGGSRSEHQAAGGGGHALQEARRLTVAVLERVVAALSRRVAAAAGTPRPASSWSTRVARAFRKSARVACEDAADEATVSLPALPSKDSHDGEAAVRVQRELRAVGDTIQQLEDGLELLFRRLVQCRVFLLNVRSC</sequence>
<dbReference type="eggNOG" id="ENOG502R3EZ">
    <property type="taxonomic scope" value="Eukaryota"/>
</dbReference>
<dbReference type="HOGENOM" id="CLU_017798_2_0_1"/>
<dbReference type="STRING" id="4555.K3YN44"/>
<dbReference type="Proteomes" id="UP000004995">
    <property type="component" value="Unassembled WGS sequence"/>
</dbReference>
<dbReference type="PANTHER" id="PTHR33070">
    <property type="entry name" value="OS06G0725500 PROTEIN"/>
    <property type="match status" value="1"/>
</dbReference>
<name>K3YN44_SETIT</name>
<dbReference type="GO" id="GO:0048364">
    <property type="term" value="P:root development"/>
    <property type="evidence" value="ECO:0007669"/>
    <property type="project" value="InterPro"/>
</dbReference>
<accession>K3YN44</accession>
<evidence type="ECO:0000313" key="2">
    <source>
        <dbReference type="EnsemblPlants" id="KQL02886"/>
    </source>
</evidence>
<dbReference type="GO" id="GO:0048367">
    <property type="term" value="P:shoot system development"/>
    <property type="evidence" value="ECO:0007669"/>
    <property type="project" value="InterPro"/>
</dbReference>
<proteinExistence type="predicted"/>
<dbReference type="PANTHER" id="PTHR33070:SF42">
    <property type="entry name" value="OS08G0551250 PROTEIN"/>
    <property type="match status" value="1"/>
</dbReference>
<evidence type="ECO:0000313" key="3">
    <source>
        <dbReference type="Proteomes" id="UP000004995"/>
    </source>
</evidence>
<dbReference type="EMBL" id="AGNK02004018">
    <property type="status" value="NOT_ANNOTATED_CDS"/>
    <property type="molecule type" value="Genomic_DNA"/>
</dbReference>
<dbReference type="InParanoid" id="K3YN44"/>
<dbReference type="Pfam" id="PF03087">
    <property type="entry name" value="BPS1"/>
    <property type="match status" value="1"/>
</dbReference>